<dbReference type="Pfam" id="PF19291">
    <property type="entry name" value="TREH_N"/>
    <property type="match status" value="1"/>
</dbReference>
<proteinExistence type="predicted"/>
<feature type="region of interest" description="Disordered" evidence="1">
    <location>
        <begin position="1"/>
        <end position="26"/>
    </location>
</feature>
<sequence length="662" mass="73740">MASTDDLTVAEPDDLPVPSALTGTASHASAPPIEDYAFLSDCETSCLIASNGSVEWMCLPRPDSPSVFGAMLDRSAGHFRVGPYGTAVPAARRYLPGGMILETTWQTNTGWLIVRDALVLGPWHNNDQRSKTHRRTPVDWDAEHTLLRTVKCVSGTVELEMSCEPAFDYHRATAQWEYTGKVYEEATAVRADDSNAGPALTLTTDLRIGIEGREARARTRMSEGDAVYVALTWSELPAPATFDEATQKMWQTTECWRQWITLGKFPDHPWRDYLQRSALTLKGLTYTPTGALLAAATTSLPETPGGQRNWDYRYSWVRDSSFALWGLYTLGLDREADDFFAFLNDATTGANGEAIPLQVLYGIGGERQITENTLDHMAGYDHAKPVRIGNDAYNQVQHDIWGTMLDAVYLHVKSRQQVPETLWPFLERQVHAAITHWRAPDRGIWEVRGEPQHFTSSKIMCWVALDRGAKLAEMHGQLESATEWYAIADQIKDDVLAHGVSAQGVFTQTYGGDTLDASLLLAVLTRFLPPDDHRIRATVLSIADRLTENGLVLRYRTETTDDGLSGTEGAFTICSFWLVSALVEIGELERAIHLCKRLLGFASPLRLYAEEIDPRNGNHLGNFPQAFTHLALINAVTHVIRAEEARYTGQFRPAHSPARRPR</sequence>
<accession>A0ABP9L3G0</accession>
<evidence type="ECO:0000313" key="5">
    <source>
        <dbReference type="Proteomes" id="UP001500603"/>
    </source>
</evidence>
<name>A0ABP9L3G0_9NOCA</name>
<dbReference type="GO" id="GO:0016787">
    <property type="term" value="F:hydrolase activity"/>
    <property type="evidence" value="ECO:0007669"/>
    <property type="project" value="UniProtKB-KW"/>
</dbReference>
<reference evidence="5" key="1">
    <citation type="journal article" date="2019" name="Int. J. Syst. Evol. Microbiol.">
        <title>The Global Catalogue of Microorganisms (GCM) 10K type strain sequencing project: providing services to taxonomists for standard genome sequencing and annotation.</title>
        <authorList>
            <consortium name="The Broad Institute Genomics Platform"/>
            <consortium name="The Broad Institute Genome Sequencing Center for Infectious Disease"/>
            <person name="Wu L."/>
            <person name="Ma J."/>
        </authorList>
    </citation>
    <scope>NUCLEOTIDE SEQUENCE [LARGE SCALE GENOMIC DNA]</scope>
    <source>
        <strain evidence="5">JCM 18298</strain>
    </source>
</reference>
<evidence type="ECO:0000313" key="4">
    <source>
        <dbReference type="EMBL" id="GAA5068635.1"/>
    </source>
</evidence>
<feature type="domain" description="GH15-like" evidence="2">
    <location>
        <begin position="271"/>
        <end position="636"/>
    </location>
</feature>
<dbReference type="SUPFAM" id="SSF48208">
    <property type="entry name" value="Six-hairpin glycosidases"/>
    <property type="match status" value="1"/>
</dbReference>
<dbReference type="EMBL" id="BAABJM010000009">
    <property type="protein sequence ID" value="GAA5068635.1"/>
    <property type="molecule type" value="Genomic_DNA"/>
</dbReference>
<dbReference type="RefSeq" id="WP_345499642.1">
    <property type="nucleotide sequence ID" value="NZ_BAABJM010000009.1"/>
</dbReference>
<evidence type="ECO:0000256" key="1">
    <source>
        <dbReference type="SAM" id="MobiDB-lite"/>
    </source>
</evidence>
<evidence type="ECO:0000259" key="3">
    <source>
        <dbReference type="Pfam" id="PF19291"/>
    </source>
</evidence>
<dbReference type="Pfam" id="PF00723">
    <property type="entry name" value="Glyco_hydro_15"/>
    <property type="match status" value="1"/>
</dbReference>
<dbReference type="PANTHER" id="PTHR31616">
    <property type="entry name" value="TREHALASE"/>
    <property type="match status" value="1"/>
</dbReference>
<dbReference type="InterPro" id="IPR045582">
    <property type="entry name" value="Trehalase-like_N"/>
</dbReference>
<dbReference type="PANTHER" id="PTHR31616:SF10">
    <property type="entry name" value="TREHALASE"/>
    <property type="match status" value="1"/>
</dbReference>
<dbReference type="Gene3D" id="1.50.10.10">
    <property type="match status" value="1"/>
</dbReference>
<gene>
    <name evidence="4" type="ORF">GCM10023318_59150</name>
</gene>
<keyword evidence="4" id="KW-0378">Hydrolase</keyword>
<dbReference type="InterPro" id="IPR012341">
    <property type="entry name" value="6hp_glycosidase-like_sf"/>
</dbReference>
<feature type="domain" description="Trehalase-like N-terminal" evidence="3">
    <location>
        <begin position="28"/>
        <end position="107"/>
    </location>
</feature>
<keyword evidence="5" id="KW-1185">Reference proteome</keyword>
<organism evidence="4 5">
    <name type="scientific">Nocardia callitridis</name>
    <dbReference type="NCBI Taxonomy" id="648753"/>
    <lineage>
        <taxon>Bacteria</taxon>
        <taxon>Bacillati</taxon>
        <taxon>Actinomycetota</taxon>
        <taxon>Actinomycetes</taxon>
        <taxon>Mycobacteriales</taxon>
        <taxon>Nocardiaceae</taxon>
        <taxon>Nocardia</taxon>
    </lineage>
</organism>
<protein>
    <submittedName>
        <fullName evidence="4">Glycoside hydrolase family 15 protein</fullName>
    </submittedName>
</protein>
<dbReference type="InterPro" id="IPR011613">
    <property type="entry name" value="GH15-like"/>
</dbReference>
<comment type="caution">
    <text evidence="4">The sequence shown here is derived from an EMBL/GenBank/DDBJ whole genome shotgun (WGS) entry which is preliminary data.</text>
</comment>
<dbReference type="InterPro" id="IPR008928">
    <property type="entry name" value="6-hairpin_glycosidase_sf"/>
</dbReference>
<evidence type="ECO:0000259" key="2">
    <source>
        <dbReference type="Pfam" id="PF00723"/>
    </source>
</evidence>
<dbReference type="Proteomes" id="UP001500603">
    <property type="component" value="Unassembled WGS sequence"/>
</dbReference>